<evidence type="ECO:0000259" key="2">
    <source>
        <dbReference type="Pfam" id="PF24729"/>
    </source>
</evidence>
<evidence type="ECO:0000313" key="3">
    <source>
        <dbReference type="EMBL" id="RJT30574.1"/>
    </source>
</evidence>
<proteinExistence type="predicted"/>
<protein>
    <recommendedName>
        <fullName evidence="2">Acb2/Tad1 hairpin domain-containing protein</fullName>
    </recommendedName>
</protein>
<accession>A0A6M7TIN8</accession>
<sequence length="78" mass="8354">MTEKSELTEGGYRVGVSFNPRGNAAVDLIKGKAAELIDILQPISENRAHPGARCASIAMTEIESAAMWAVKAVTKQPR</sequence>
<dbReference type="RefSeq" id="WP_064985588.1">
    <property type="nucleotide sequence ID" value="NZ_CP033507.1"/>
</dbReference>
<organism evidence="3 4">
    <name type="scientific">Mesorhizobium jarvisii</name>
    <dbReference type="NCBI Taxonomy" id="1777867"/>
    <lineage>
        <taxon>Bacteria</taxon>
        <taxon>Pseudomonadati</taxon>
        <taxon>Pseudomonadota</taxon>
        <taxon>Alphaproteobacteria</taxon>
        <taxon>Hyphomicrobiales</taxon>
        <taxon>Phyllobacteriaceae</taxon>
        <taxon>Mesorhizobium</taxon>
    </lineage>
</organism>
<dbReference type="GO" id="GO:0000166">
    <property type="term" value="F:nucleotide binding"/>
    <property type="evidence" value="ECO:0007669"/>
    <property type="project" value="UniProtKB-KW"/>
</dbReference>
<dbReference type="Pfam" id="PF24729">
    <property type="entry name" value="Acb2_Tad1_hairpin"/>
    <property type="match status" value="1"/>
</dbReference>
<keyword evidence="1" id="KW-0547">Nucleotide-binding</keyword>
<keyword evidence="4" id="KW-1185">Reference proteome</keyword>
<feature type="domain" description="Acb2/Tad1 hairpin" evidence="2">
    <location>
        <begin position="14"/>
        <end position="74"/>
    </location>
</feature>
<evidence type="ECO:0000256" key="1">
    <source>
        <dbReference type="ARBA" id="ARBA00022741"/>
    </source>
</evidence>
<dbReference type="Proteomes" id="UP000275530">
    <property type="component" value="Unassembled WGS sequence"/>
</dbReference>
<reference evidence="3 4" key="1">
    <citation type="submission" date="2018-09" db="EMBL/GenBank/DDBJ databases">
        <title>Mesorhizobium carmichaelinearum sp. nov. isolated from Carmichaelinea spp. root nodules in New Zealand.</title>
        <authorList>
            <person name="De Meyer S.E."/>
        </authorList>
    </citation>
    <scope>NUCLEOTIDE SEQUENCE [LARGE SCALE GENOMIC DNA]</scope>
    <source>
        <strain evidence="3 4">LMG 28313</strain>
    </source>
</reference>
<name>A0A6M7TIN8_9HYPH</name>
<dbReference type="EMBL" id="QZXA01000010">
    <property type="protein sequence ID" value="RJT30574.1"/>
    <property type="molecule type" value="Genomic_DNA"/>
</dbReference>
<gene>
    <name evidence="3" type="ORF">D3242_24690</name>
</gene>
<evidence type="ECO:0000313" key="4">
    <source>
        <dbReference type="Proteomes" id="UP000275530"/>
    </source>
</evidence>
<comment type="caution">
    <text evidence="3">The sequence shown here is derived from an EMBL/GenBank/DDBJ whole genome shotgun (WGS) entry which is preliminary data.</text>
</comment>
<dbReference type="InterPro" id="IPR056098">
    <property type="entry name" value="Acb2/Tad1_hairpin"/>
</dbReference>
<dbReference type="AlphaFoldDB" id="A0A6M7TIN8"/>